<gene>
    <name evidence="1" type="ORF">BN2614_LOCUS2</name>
</gene>
<organism evidence="1 2">
    <name type="scientific">Gulo gulo</name>
    <name type="common">Wolverine</name>
    <name type="synonym">Gluton</name>
    <dbReference type="NCBI Taxonomy" id="48420"/>
    <lineage>
        <taxon>Eukaryota</taxon>
        <taxon>Metazoa</taxon>
        <taxon>Chordata</taxon>
        <taxon>Craniata</taxon>
        <taxon>Vertebrata</taxon>
        <taxon>Euteleostomi</taxon>
        <taxon>Mammalia</taxon>
        <taxon>Eutheria</taxon>
        <taxon>Laurasiatheria</taxon>
        <taxon>Carnivora</taxon>
        <taxon>Caniformia</taxon>
        <taxon>Musteloidea</taxon>
        <taxon>Mustelidae</taxon>
        <taxon>Guloninae</taxon>
        <taxon>Gulo</taxon>
    </lineage>
</organism>
<accession>A0A9X9LD50</accession>
<sequence length="103" mass="11257">GDHVRAAVLPEEAGLPAEARVHVLRLRRPVHLRVGGGDAAVGEAHDRQRAHRVDRVLLLLVLRLRLLRLRPPLPRRPGPPAPLLASNAPEPLGVVHGRRARAL</sequence>
<feature type="non-terminal residue" evidence="1">
    <location>
        <position position="1"/>
    </location>
</feature>
<comment type="caution">
    <text evidence="1">The sequence shown here is derived from an EMBL/GenBank/DDBJ whole genome shotgun (WGS) entry which is preliminary data.</text>
</comment>
<dbReference type="EMBL" id="CYRY02000656">
    <property type="protein sequence ID" value="VCW50166.1"/>
    <property type="molecule type" value="Genomic_DNA"/>
</dbReference>
<protein>
    <submittedName>
        <fullName evidence="1">Uncharacterized protein</fullName>
    </submittedName>
</protein>
<reference evidence="1 2" key="1">
    <citation type="submission" date="2018-10" db="EMBL/GenBank/DDBJ databases">
        <authorList>
            <person name="Ekblom R."/>
            <person name="Jareborg N."/>
        </authorList>
    </citation>
    <scope>NUCLEOTIDE SEQUENCE [LARGE SCALE GENOMIC DNA]</scope>
    <source>
        <tissue evidence="1">Muscle</tissue>
    </source>
</reference>
<name>A0A9X9LD50_GULGU</name>
<keyword evidence="2" id="KW-1185">Reference proteome</keyword>
<feature type="non-terminal residue" evidence="1">
    <location>
        <position position="103"/>
    </location>
</feature>
<proteinExistence type="predicted"/>
<evidence type="ECO:0000313" key="2">
    <source>
        <dbReference type="Proteomes" id="UP000269945"/>
    </source>
</evidence>
<dbReference type="AlphaFoldDB" id="A0A9X9LD50"/>
<evidence type="ECO:0000313" key="1">
    <source>
        <dbReference type="EMBL" id="VCW50166.1"/>
    </source>
</evidence>
<dbReference type="Proteomes" id="UP000269945">
    <property type="component" value="Unassembled WGS sequence"/>
</dbReference>